<reference evidence="1" key="1">
    <citation type="submission" date="2007-04" db="EMBL/GenBank/DDBJ databases">
        <authorList>
            <consortium name="The Broad Institute Genome Sequencing Platform"/>
            <person name="Birren B."/>
            <person name="Lander E."/>
            <person name="Galagan J."/>
            <person name="Nusbaum C."/>
            <person name="Devon K."/>
            <person name="Ma L.-J."/>
            <person name="Jaffe D."/>
            <person name="Butler J."/>
            <person name="Alvarez P."/>
            <person name="Gnerre S."/>
            <person name="Grabherr M."/>
            <person name="Kleber M."/>
            <person name="Mauceli E."/>
            <person name="Brockman W."/>
            <person name="MacCallum I.A."/>
            <person name="Young S."/>
            <person name="LaButti K."/>
            <person name="DeCaprio D."/>
            <person name="Crawford M."/>
            <person name="Koehrsen M."/>
            <person name="Engels R."/>
            <person name="Montgomery P."/>
            <person name="Pearson M."/>
            <person name="Howarth C."/>
            <person name="Larson L."/>
            <person name="White J."/>
            <person name="O'Leary S."/>
            <person name="Kodira C."/>
            <person name="Zeng Q."/>
            <person name="Yandava C."/>
            <person name="Alvarado L."/>
            <person name="Kistler C."/>
            <person name="Shim W.-B."/>
            <person name="Kang S."/>
            <person name="Woloshuk C."/>
        </authorList>
    </citation>
    <scope>NUCLEOTIDE SEQUENCE</scope>
    <source>
        <strain evidence="1">4287</strain>
    </source>
</reference>
<gene>
    <name evidence="1" type="ORF">FOXG_20470</name>
</gene>
<reference evidence="1" key="2">
    <citation type="journal article" date="2010" name="Nature">
        <title>Comparative genomics reveals mobile pathogenicity chromosomes in Fusarium.</title>
        <authorList>
            <person name="Ma L.J."/>
            <person name="van der Does H.C."/>
            <person name="Borkovich K.A."/>
            <person name="Coleman J.J."/>
            <person name="Daboussi M.J."/>
            <person name="Di Pietro A."/>
            <person name="Dufresne M."/>
            <person name="Freitag M."/>
            <person name="Grabherr M."/>
            <person name="Henrissat B."/>
            <person name="Houterman P.M."/>
            <person name="Kang S."/>
            <person name="Shim W.B."/>
            <person name="Woloshuk C."/>
            <person name="Xie X."/>
            <person name="Xu J.R."/>
            <person name="Antoniw J."/>
            <person name="Baker S.E."/>
            <person name="Bluhm B.H."/>
            <person name="Breakspear A."/>
            <person name="Brown D.W."/>
            <person name="Butchko R.A."/>
            <person name="Chapman S."/>
            <person name="Coulson R."/>
            <person name="Coutinho P.M."/>
            <person name="Danchin E.G."/>
            <person name="Diener A."/>
            <person name="Gale L.R."/>
            <person name="Gardiner D.M."/>
            <person name="Goff S."/>
            <person name="Hammond-Kosack K.E."/>
            <person name="Hilburn K."/>
            <person name="Hua-Van A."/>
            <person name="Jonkers W."/>
            <person name="Kazan K."/>
            <person name="Kodira C.D."/>
            <person name="Koehrsen M."/>
            <person name="Kumar L."/>
            <person name="Lee Y.H."/>
            <person name="Li L."/>
            <person name="Manners J.M."/>
            <person name="Miranda-Saavedra D."/>
            <person name="Mukherjee M."/>
            <person name="Park G."/>
            <person name="Park J."/>
            <person name="Park S.Y."/>
            <person name="Proctor R.H."/>
            <person name="Regev A."/>
            <person name="Ruiz-Roldan M.C."/>
            <person name="Sain D."/>
            <person name="Sakthikumar S."/>
            <person name="Sykes S."/>
            <person name="Schwartz D.C."/>
            <person name="Turgeon B.G."/>
            <person name="Wapinski I."/>
            <person name="Yoder O."/>
            <person name="Young S."/>
            <person name="Zeng Q."/>
            <person name="Zhou S."/>
            <person name="Galagan J."/>
            <person name="Cuomo C.A."/>
            <person name="Kistler H.C."/>
            <person name="Rep M."/>
        </authorList>
    </citation>
    <scope>NUCLEOTIDE SEQUENCE [LARGE SCALE GENOMIC DNA]</scope>
    <source>
        <strain evidence="1">4287</strain>
    </source>
</reference>
<dbReference type="KEGG" id="fox:FOXG_20470"/>
<accession>A0A0J9VIN5</accession>
<sequence length="104" mass="12366">MNKRNGYLEWLLGREEKSKSQKGKDRKTTGPLWLLSTNEPRRCTVALRLYCRRDRGFTFTRRGRQRLDSGFKLRLFPASYWQKQLGLVQRHLPLPHEIPVIANQ</sequence>
<dbReference type="EMBL" id="DS231709">
    <property type="protein sequence ID" value="KNB11129.1"/>
    <property type="molecule type" value="Genomic_DNA"/>
</dbReference>
<dbReference type="VEuPathDB" id="FungiDB:FOXG_20470"/>
<dbReference type="GeneID" id="28961176"/>
<evidence type="ECO:0000313" key="2">
    <source>
        <dbReference type="Proteomes" id="UP000009097"/>
    </source>
</evidence>
<dbReference type="RefSeq" id="XP_018249174.1">
    <property type="nucleotide sequence ID" value="XM_018400749.1"/>
</dbReference>
<organism evidence="1 2">
    <name type="scientific">Fusarium oxysporum f. sp. lycopersici (strain 4287 / CBS 123668 / FGSC 9935 / NRRL 34936)</name>
    <name type="common">Fusarium vascular wilt of tomato</name>
    <dbReference type="NCBI Taxonomy" id="426428"/>
    <lineage>
        <taxon>Eukaryota</taxon>
        <taxon>Fungi</taxon>
        <taxon>Dikarya</taxon>
        <taxon>Ascomycota</taxon>
        <taxon>Pezizomycotina</taxon>
        <taxon>Sordariomycetes</taxon>
        <taxon>Hypocreomycetidae</taxon>
        <taxon>Hypocreales</taxon>
        <taxon>Nectriaceae</taxon>
        <taxon>Fusarium</taxon>
        <taxon>Fusarium oxysporum species complex</taxon>
    </lineage>
</organism>
<protein>
    <submittedName>
        <fullName evidence="1">Uncharacterized protein</fullName>
    </submittedName>
</protein>
<evidence type="ECO:0000313" key="1">
    <source>
        <dbReference type="EMBL" id="KNB11129.1"/>
    </source>
</evidence>
<dbReference type="Proteomes" id="UP000009097">
    <property type="component" value="Unassembled WGS sequence"/>
</dbReference>
<dbReference type="AlphaFoldDB" id="A0A0J9VIN5"/>
<name>A0A0J9VIN5_FUSO4</name>
<proteinExistence type="predicted"/>